<dbReference type="Proteomes" id="UP001059380">
    <property type="component" value="Chromosome"/>
</dbReference>
<dbReference type="PANTHER" id="PTHR11695:SF648">
    <property type="entry name" value="ZINC-BINDING OXIDOREDUCTASE"/>
    <property type="match status" value="1"/>
</dbReference>
<dbReference type="SUPFAM" id="SSF51735">
    <property type="entry name" value="NAD(P)-binding Rossmann-fold domains"/>
    <property type="match status" value="1"/>
</dbReference>
<dbReference type="EMBL" id="CP093313">
    <property type="protein sequence ID" value="UWZ83101.1"/>
    <property type="molecule type" value="Genomic_DNA"/>
</dbReference>
<feature type="domain" description="Enoyl reductase (ER)" evidence="1">
    <location>
        <begin position="2"/>
        <end position="326"/>
    </location>
</feature>
<dbReference type="AlphaFoldDB" id="A0A9J7BPP7"/>
<gene>
    <name evidence="2" type="ORF">MOP44_21330</name>
</gene>
<dbReference type="Gene3D" id="3.40.50.720">
    <property type="entry name" value="NAD(P)-binding Rossmann-like Domain"/>
    <property type="match status" value="1"/>
</dbReference>
<dbReference type="PANTHER" id="PTHR11695">
    <property type="entry name" value="ALCOHOL DEHYDROGENASE RELATED"/>
    <property type="match status" value="1"/>
</dbReference>
<dbReference type="InterPro" id="IPR020843">
    <property type="entry name" value="ER"/>
</dbReference>
<dbReference type="SUPFAM" id="SSF50129">
    <property type="entry name" value="GroES-like"/>
    <property type="match status" value="1"/>
</dbReference>
<evidence type="ECO:0000313" key="3">
    <source>
        <dbReference type="Proteomes" id="UP001059380"/>
    </source>
</evidence>
<dbReference type="InterPro" id="IPR050700">
    <property type="entry name" value="YIM1/Zinc_Alcohol_DH_Fams"/>
</dbReference>
<dbReference type="KEGG" id="orp:MOP44_21330"/>
<dbReference type="SMART" id="SM00829">
    <property type="entry name" value="PKS_ER"/>
    <property type="match status" value="1"/>
</dbReference>
<keyword evidence="3" id="KW-1185">Reference proteome</keyword>
<evidence type="ECO:0000259" key="1">
    <source>
        <dbReference type="SMART" id="SM00829"/>
    </source>
</evidence>
<dbReference type="GO" id="GO:0016491">
    <property type="term" value="F:oxidoreductase activity"/>
    <property type="evidence" value="ECO:0007669"/>
    <property type="project" value="InterPro"/>
</dbReference>
<reference evidence="2" key="1">
    <citation type="submission" date="2021-04" db="EMBL/GenBank/DDBJ databases">
        <title>Phylogenetic analysis of Acidobacteriaceae.</title>
        <authorList>
            <person name="Qiu L."/>
            <person name="Zhang Q."/>
        </authorList>
    </citation>
    <scope>NUCLEOTIDE SEQUENCE</scope>
    <source>
        <strain evidence="2">DSM 25168</strain>
    </source>
</reference>
<dbReference type="InterPro" id="IPR036291">
    <property type="entry name" value="NAD(P)-bd_dom_sf"/>
</dbReference>
<sequence>MAELAEPSLRSRDVLIRVSASSINIDDIHFAEGTFYGGLPLGPRPKPHAPVTPGSDVAGVVVAVGRHVQSVQVGDAVFGVQLPFRRGGAWAELCAVDERWITRKPEHVSFRDAAACGVSGLVALFAMNAMKIRAGQQIVILGVTGGIGTIAAQLAIRAGAKVIGVCGTRNIDRAYRLGCSLVMDYSQGPWDHLLREHGITSVDRVLDLVGGRHNERMGQSILQHHGAYVTVVGPERFVGDRRLGWTGILANLAHVGYRSISSYFRGPRYILTGPGLNAGKQLPNIAAAASAGVLPAIDSTVPFELAPIRDALRRAVAHSNTGRIVIEISRTPTPE</sequence>
<accession>A0A9J7BPP7</accession>
<dbReference type="RefSeq" id="WP_260792434.1">
    <property type="nucleotide sequence ID" value="NZ_CP093313.1"/>
</dbReference>
<dbReference type="InterPro" id="IPR013154">
    <property type="entry name" value="ADH-like_N"/>
</dbReference>
<dbReference type="CDD" id="cd08267">
    <property type="entry name" value="MDR1"/>
    <property type="match status" value="1"/>
</dbReference>
<proteinExistence type="predicted"/>
<evidence type="ECO:0000313" key="2">
    <source>
        <dbReference type="EMBL" id="UWZ83101.1"/>
    </source>
</evidence>
<organism evidence="2 3">
    <name type="scientific">Occallatibacter riparius</name>
    <dbReference type="NCBI Taxonomy" id="1002689"/>
    <lineage>
        <taxon>Bacteria</taxon>
        <taxon>Pseudomonadati</taxon>
        <taxon>Acidobacteriota</taxon>
        <taxon>Terriglobia</taxon>
        <taxon>Terriglobales</taxon>
        <taxon>Acidobacteriaceae</taxon>
        <taxon>Occallatibacter</taxon>
    </lineage>
</organism>
<protein>
    <submittedName>
        <fullName evidence="2">NAD(P)-dependent alcohol dehydrogenase</fullName>
    </submittedName>
</protein>
<dbReference type="Pfam" id="PF08240">
    <property type="entry name" value="ADH_N"/>
    <property type="match status" value="1"/>
</dbReference>
<name>A0A9J7BPP7_9BACT</name>
<dbReference type="Gene3D" id="3.90.180.10">
    <property type="entry name" value="Medium-chain alcohol dehydrogenases, catalytic domain"/>
    <property type="match status" value="1"/>
</dbReference>
<dbReference type="InterPro" id="IPR011032">
    <property type="entry name" value="GroES-like_sf"/>
</dbReference>
<dbReference type="Pfam" id="PF13602">
    <property type="entry name" value="ADH_zinc_N_2"/>
    <property type="match status" value="1"/>
</dbReference>